<dbReference type="GeneID" id="20348972"/>
<dbReference type="Pfam" id="PF00651">
    <property type="entry name" value="BTB"/>
    <property type="match status" value="1"/>
</dbReference>
<reference evidence="7" key="5">
    <citation type="submission" date="2018-04" db="UniProtKB">
        <authorList>
            <consortium name="EnsemblFungi"/>
        </authorList>
    </citation>
    <scope>IDENTIFICATION</scope>
    <source>
        <strain evidence="7">R3-111a-1</strain>
    </source>
</reference>
<evidence type="ECO:0000313" key="8">
    <source>
        <dbReference type="Proteomes" id="UP000006039"/>
    </source>
</evidence>
<dbReference type="PANTHER" id="PTHR22880:SF225">
    <property type="entry name" value="BROMODOMAIN-CONTAINING PROTEIN BET-1-RELATED"/>
    <property type="match status" value="1"/>
</dbReference>
<dbReference type="EnsemblFungi" id="EJT74676">
    <property type="protein sequence ID" value="EJT74676"/>
    <property type="gene ID" value="GGTG_08514"/>
</dbReference>
<dbReference type="SMART" id="SM00297">
    <property type="entry name" value="BROMO"/>
    <property type="match status" value="1"/>
</dbReference>
<evidence type="ECO:0000259" key="4">
    <source>
        <dbReference type="PROSITE" id="PS50014"/>
    </source>
</evidence>
<dbReference type="GO" id="GO:0000785">
    <property type="term" value="C:chromatin"/>
    <property type="evidence" value="ECO:0007669"/>
    <property type="project" value="TreeGrafter"/>
</dbReference>
<dbReference type="InterPro" id="IPR011333">
    <property type="entry name" value="SKP1/BTB/POZ_sf"/>
</dbReference>
<evidence type="ECO:0000256" key="2">
    <source>
        <dbReference type="PROSITE-ProRule" id="PRU00035"/>
    </source>
</evidence>
<feature type="region of interest" description="Disordered" evidence="3">
    <location>
        <begin position="244"/>
        <end position="343"/>
    </location>
</feature>
<dbReference type="AlphaFoldDB" id="J3P4S8"/>
<gene>
    <name evidence="7" type="primary">20348972</name>
    <name evidence="6" type="ORF">GGTG_08514</name>
</gene>
<reference evidence="7" key="4">
    <citation type="journal article" date="2015" name="G3 (Bethesda)">
        <title>Genome sequences of three phytopathogenic species of the Magnaporthaceae family of fungi.</title>
        <authorList>
            <person name="Okagaki L.H."/>
            <person name="Nunes C.C."/>
            <person name="Sailsbery J."/>
            <person name="Clay B."/>
            <person name="Brown D."/>
            <person name="John T."/>
            <person name="Oh Y."/>
            <person name="Young N."/>
            <person name="Fitzgerald M."/>
            <person name="Haas B.J."/>
            <person name="Zeng Q."/>
            <person name="Young S."/>
            <person name="Adiconis X."/>
            <person name="Fan L."/>
            <person name="Levin J.Z."/>
            <person name="Mitchell T.K."/>
            <person name="Okubara P.A."/>
            <person name="Farman M.L."/>
            <person name="Kohn L.M."/>
            <person name="Birren B."/>
            <person name="Ma L.-J."/>
            <person name="Dean R.A."/>
        </authorList>
    </citation>
    <scope>NUCLEOTIDE SEQUENCE</scope>
    <source>
        <strain evidence="7">R3-111a-1</strain>
    </source>
</reference>
<dbReference type="GO" id="GO:0006355">
    <property type="term" value="P:regulation of DNA-templated transcription"/>
    <property type="evidence" value="ECO:0007669"/>
    <property type="project" value="TreeGrafter"/>
</dbReference>
<dbReference type="Pfam" id="PF00439">
    <property type="entry name" value="Bromodomain"/>
    <property type="match status" value="1"/>
</dbReference>
<dbReference type="OrthoDB" id="21449at2759"/>
<feature type="domain" description="BTB" evidence="5">
    <location>
        <begin position="57"/>
        <end position="126"/>
    </location>
</feature>
<feature type="compositionally biased region" description="Acidic residues" evidence="3">
    <location>
        <begin position="1"/>
        <end position="11"/>
    </location>
</feature>
<dbReference type="VEuPathDB" id="FungiDB:GGTG_08514"/>
<dbReference type="InterPro" id="IPR000210">
    <property type="entry name" value="BTB/POZ_dom"/>
</dbReference>
<reference evidence="6" key="3">
    <citation type="submission" date="2010-09" db="EMBL/GenBank/DDBJ databases">
        <title>Annotation of Gaeumannomyces graminis var. tritici R3-111a-1.</title>
        <authorList>
            <consortium name="The Broad Institute Genome Sequencing Platform"/>
            <person name="Ma L.-J."/>
            <person name="Dead R."/>
            <person name="Young S.K."/>
            <person name="Zeng Q."/>
            <person name="Gargeya S."/>
            <person name="Fitzgerald M."/>
            <person name="Haas B."/>
            <person name="Abouelleil A."/>
            <person name="Alvarado L."/>
            <person name="Arachchi H.M."/>
            <person name="Berlin A."/>
            <person name="Brown A."/>
            <person name="Chapman S.B."/>
            <person name="Chen Z."/>
            <person name="Dunbar C."/>
            <person name="Freedman E."/>
            <person name="Gearin G."/>
            <person name="Gellesch M."/>
            <person name="Goldberg J."/>
            <person name="Griggs A."/>
            <person name="Gujja S."/>
            <person name="Heiman D."/>
            <person name="Howarth C."/>
            <person name="Larson L."/>
            <person name="Lui A."/>
            <person name="MacDonald P.J.P."/>
            <person name="Mehta T."/>
            <person name="Montmayeur A."/>
            <person name="Murphy C."/>
            <person name="Neiman D."/>
            <person name="Pearson M."/>
            <person name="Priest M."/>
            <person name="Roberts A."/>
            <person name="Saif S."/>
            <person name="Shea T."/>
            <person name="Shenoy N."/>
            <person name="Sisk P."/>
            <person name="Stolte C."/>
            <person name="Sykes S."/>
            <person name="Yandava C."/>
            <person name="Wortman J."/>
            <person name="Nusbaum C."/>
            <person name="Birren B."/>
        </authorList>
    </citation>
    <scope>NUCLEOTIDE SEQUENCE</scope>
    <source>
        <strain evidence="6">R3-111a-1</strain>
    </source>
</reference>
<proteinExistence type="predicted"/>
<dbReference type="SUPFAM" id="SSF47370">
    <property type="entry name" value="Bromodomain"/>
    <property type="match status" value="1"/>
</dbReference>
<dbReference type="GO" id="GO:0005634">
    <property type="term" value="C:nucleus"/>
    <property type="evidence" value="ECO:0007669"/>
    <property type="project" value="TreeGrafter"/>
</dbReference>
<evidence type="ECO:0000259" key="5">
    <source>
        <dbReference type="PROSITE" id="PS50097"/>
    </source>
</evidence>
<evidence type="ECO:0008006" key="9">
    <source>
        <dbReference type="Google" id="ProtNLM"/>
    </source>
</evidence>
<dbReference type="GO" id="GO:0006338">
    <property type="term" value="P:chromatin remodeling"/>
    <property type="evidence" value="ECO:0007669"/>
    <property type="project" value="TreeGrafter"/>
</dbReference>
<name>J3P4S8_GAET3</name>
<keyword evidence="8" id="KW-1185">Reference proteome</keyword>
<dbReference type="PRINTS" id="PR00503">
    <property type="entry name" value="BROMODOMAIN"/>
</dbReference>
<evidence type="ECO:0000256" key="1">
    <source>
        <dbReference type="ARBA" id="ARBA00023117"/>
    </source>
</evidence>
<dbReference type="PANTHER" id="PTHR22880">
    <property type="entry name" value="FALZ-RELATED BROMODOMAIN-CONTAINING PROTEINS"/>
    <property type="match status" value="1"/>
</dbReference>
<evidence type="ECO:0000313" key="6">
    <source>
        <dbReference type="EMBL" id="EJT74676.1"/>
    </source>
</evidence>
<dbReference type="InterPro" id="IPR036427">
    <property type="entry name" value="Bromodomain-like_sf"/>
</dbReference>
<protein>
    <recommendedName>
        <fullName evidence="9">Bromo domain-containing protein</fullName>
    </recommendedName>
</protein>
<feature type="region of interest" description="Disordered" evidence="3">
    <location>
        <begin position="1"/>
        <end position="35"/>
    </location>
</feature>
<dbReference type="InterPro" id="IPR050935">
    <property type="entry name" value="Bromo_chromatin_reader"/>
</dbReference>
<feature type="domain" description="Bromo" evidence="4">
    <location>
        <begin position="384"/>
        <end position="449"/>
    </location>
</feature>
<keyword evidence="1 2" id="KW-0103">Bromodomain</keyword>
<reference evidence="8" key="1">
    <citation type="submission" date="2010-07" db="EMBL/GenBank/DDBJ databases">
        <title>The genome sequence of Gaeumannomyces graminis var. tritici strain R3-111a-1.</title>
        <authorList>
            <consortium name="The Broad Institute Genome Sequencing Platform"/>
            <person name="Ma L.-J."/>
            <person name="Dead R."/>
            <person name="Young S."/>
            <person name="Zeng Q."/>
            <person name="Koehrsen M."/>
            <person name="Alvarado L."/>
            <person name="Berlin A."/>
            <person name="Chapman S.B."/>
            <person name="Chen Z."/>
            <person name="Freedman E."/>
            <person name="Gellesch M."/>
            <person name="Goldberg J."/>
            <person name="Griggs A."/>
            <person name="Gujja S."/>
            <person name="Heilman E.R."/>
            <person name="Heiman D."/>
            <person name="Hepburn T."/>
            <person name="Howarth C."/>
            <person name="Jen D."/>
            <person name="Larson L."/>
            <person name="Mehta T."/>
            <person name="Neiman D."/>
            <person name="Pearson M."/>
            <person name="Roberts A."/>
            <person name="Saif S."/>
            <person name="Shea T."/>
            <person name="Shenoy N."/>
            <person name="Sisk P."/>
            <person name="Stolte C."/>
            <person name="Sykes S."/>
            <person name="Walk T."/>
            <person name="White J."/>
            <person name="Yandava C."/>
            <person name="Haas B."/>
            <person name="Nusbaum C."/>
            <person name="Birren B."/>
        </authorList>
    </citation>
    <scope>NUCLEOTIDE SEQUENCE [LARGE SCALE GENOMIC DNA]</scope>
    <source>
        <strain evidence="8">R3-111a-1</strain>
    </source>
</reference>
<dbReference type="eggNOG" id="KOG1474">
    <property type="taxonomic scope" value="Eukaryota"/>
</dbReference>
<dbReference type="STRING" id="644352.J3P4S8"/>
<dbReference type="SUPFAM" id="SSF54695">
    <property type="entry name" value="POZ domain"/>
    <property type="match status" value="1"/>
</dbReference>
<sequence>MANEPPGEDEMAANHRTNGHADNGHVVDLESPSAGGASAAPAAPYKFTWLDPHPIFVIILVGPGEQPFGIQKDFLCSKSTYFRSHFERNQEQEQQIEHVVHLPKTPVEVFACAQNFIYTGKVFPTIEDLPSYDILIGAWKLGHELGIDGLCDATLDAMNQCRRVTQHIPATPLLVQVWKDTPEGSSIRKLLLEWAAEYMRSSDSRAEFARSLPQEVLSELVVAMSSMDVPSAPVNHRPLAAPQALPAEPDRAPPVPDNITTPNNGSGSGNNDINNNRYQHRKNVHYAEDAGDVEEIPARPTKRHRYSDVLPNGNAAGSSRPGPAAKRPRASLPANTRAAPGPKRRMSALNVNQNFSTDQKLDFCADLLTRMLSGPGFWTRLVGPFKEQVDPVRDEVPDYLSRIKQPMDLGTMKAKMDSREYKTEVEFLNDMHQIFTNCYTYWTKKDPMWAACEKLEKTFEEKYSQMNKWIAKMEGVEA</sequence>
<dbReference type="EMBL" id="GL385398">
    <property type="protein sequence ID" value="EJT74676.1"/>
    <property type="molecule type" value="Genomic_DNA"/>
</dbReference>
<dbReference type="RefSeq" id="XP_009224619.1">
    <property type="nucleotide sequence ID" value="XM_009226355.1"/>
</dbReference>
<feature type="compositionally biased region" description="Low complexity" evidence="3">
    <location>
        <begin position="258"/>
        <end position="276"/>
    </location>
</feature>
<dbReference type="PROSITE" id="PS50097">
    <property type="entry name" value="BTB"/>
    <property type="match status" value="1"/>
</dbReference>
<dbReference type="Gene3D" id="1.20.920.10">
    <property type="entry name" value="Bromodomain-like"/>
    <property type="match status" value="1"/>
</dbReference>
<evidence type="ECO:0000313" key="7">
    <source>
        <dbReference type="EnsemblFungi" id="EJT74676"/>
    </source>
</evidence>
<dbReference type="Proteomes" id="UP000006039">
    <property type="component" value="Unassembled WGS sequence"/>
</dbReference>
<accession>J3P4S8</accession>
<evidence type="ECO:0000256" key="3">
    <source>
        <dbReference type="SAM" id="MobiDB-lite"/>
    </source>
</evidence>
<reference evidence="6" key="2">
    <citation type="submission" date="2010-07" db="EMBL/GenBank/DDBJ databases">
        <authorList>
            <consortium name="The Broad Institute Genome Sequencing Platform"/>
            <consortium name="Broad Institute Genome Sequencing Center for Infectious Disease"/>
            <person name="Ma L.-J."/>
            <person name="Dead R."/>
            <person name="Young S."/>
            <person name="Zeng Q."/>
            <person name="Koehrsen M."/>
            <person name="Alvarado L."/>
            <person name="Berlin A."/>
            <person name="Chapman S.B."/>
            <person name="Chen Z."/>
            <person name="Freedman E."/>
            <person name="Gellesch M."/>
            <person name="Goldberg J."/>
            <person name="Griggs A."/>
            <person name="Gujja S."/>
            <person name="Heilman E.R."/>
            <person name="Heiman D."/>
            <person name="Hepburn T."/>
            <person name="Howarth C."/>
            <person name="Jen D."/>
            <person name="Larson L."/>
            <person name="Mehta T."/>
            <person name="Neiman D."/>
            <person name="Pearson M."/>
            <person name="Roberts A."/>
            <person name="Saif S."/>
            <person name="Shea T."/>
            <person name="Shenoy N."/>
            <person name="Sisk P."/>
            <person name="Stolte C."/>
            <person name="Sykes S."/>
            <person name="Walk T."/>
            <person name="White J."/>
            <person name="Yandava C."/>
            <person name="Haas B."/>
            <person name="Nusbaum C."/>
            <person name="Birren B."/>
        </authorList>
    </citation>
    <scope>NUCLEOTIDE SEQUENCE</scope>
    <source>
        <strain evidence="6">R3-111a-1</strain>
    </source>
</reference>
<dbReference type="Gene3D" id="3.30.710.10">
    <property type="entry name" value="Potassium Channel Kv1.1, Chain A"/>
    <property type="match status" value="1"/>
</dbReference>
<dbReference type="CDD" id="cd18186">
    <property type="entry name" value="BTB_POZ_ZBTB_KLHL-like"/>
    <property type="match status" value="1"/>
</dbReference>
<dbReference type="InterPro" id="IPR001487">
    <property type="entry name" value="Bromodomain"/>
</dbReference>
<organism evidence="6">
    <name type="scientific">Gaeumannomyces tritici (strain R3-111a-1)</name>
    <name type="common">Wheat and barley take-all root rot fungus</name>
    <name type="synonym">Gaeumannomyces graminis var. tritici</name>
    <dbReference type="NCBI Taxonomy" id="644352"/>
    <lineage>
        <taxon>Eukaryota</taxon>
        <taxon>Fungi</taxon>
        <taxon>Dikarya</taxon>
        <taxon>Ascomycota</taxon>
        <taxon>Pezizomycotina</taxon>
        <taxon>Sordariomycetes</taxon>
        <taxon>Sordariomycetidae</taxon>
        <taxon>Magnaporthales</taxon>
        <taxon>Magnaporthaceae</taxon>
        <taxon>Gaeumannomyces</taxon>
    </lineage>
</organism>
<dbReference type="PROSITE" id="PS50014">
    <property type="entry name" value="BROMODOMAIN_2"/>
    <property type="match status" value="1"/>
</dbReference>